<sequence length="355" mass="38464">MPSNRRTAIKIISPGTAEVRHDVPLPRLRDDYIIAETRAFALNPTDVNHIDRVGAPGTIVGCDWSGIVKKVGKNVTRFKPGDEVYGACHGGNNVEPDDGAFAGIITSKEHLTFHKPEHLSFEEAASLTVGLATVGQALYYTMHLPLPTMLYETLADATMLVYGGSSATGTIAIQAAKLSGCRVYTTCSSSNFDLVRSRGADYCFDYNDPDCLQELMQHAGPSITHILDCLGTAETATFCSEALSPNGGRYHSIKAPVPEIFKKLRPEENAIATTAIAYSMIGEAYEFVGGLSFPADPEEERFAKEWVLMAEGFLLCRAIQPHPIDQRQGGIQGVLEGLNGLRGQGPRGQKIVYSR</sequence>
<proteinExistence type="inferred from homology"/>
<reference evidence="6 7" key="1">
    <citation type="submission" date="2019-04" db="EMBL/GenBank/DDBJ databases">
        <title>Friends and foes A comparative genomics study of 23 Aspergillus species from section Flavi.</title>
        <authorList>
            <consortium name="DOE Joint Genome Institute"/>
            <person name="Kjaerbolling I."/>
            <person name="Vesth T."/>
            <person name="Frisvad J.C."/>
            <person name="Nybo J.L."/>
            <person name="Theobald S."/>
            <person name="Kildgaard S."/>
            <person name="Isbrandt T."/>
            <person name="Kuo A."/>
            <person name="Sato A."/>
            <person name="Lyhne E.K."/>
            <person name="Kogle M.E."/>
            <person name="Wiebenga A."/>
            <person name="Kun R.S."/>
            <person name="Lubbers R.J."/>
            <person name="Makela M.R."/>
            <person name="Barry K."/>
            <person name="Chovatia M."/>
            <person name="Clum A."/>
            <person name="Daum C."/>
            <person name="Haridas S."/>
            <person name="He G."/>
            <person name="LaButti K."/>
            <person name="Lipzen A."/>
            <person name="Mondo S."/>
            <person name="Riley R."/>
            <person name="Salamov A."/>
            <person name="Simmons B.A."/>
            <person name="Magnuson J.K."/>
            <person name="Henrissat B."/>
            <person name="Mortensen U.H."/>
            <person name="Larsen T.O."/>
            <person name="Devries R.P."/>
            <person name="Grigoriev I.V."/>
            <person name="Machida M."/>
            <person name="Baker S.E."/>
            <person name="Andersen M.R."/>
        </authorList>
    </citation>
    <scope>NUCLEOTIDE SEQUENCE [LARGE SCALE GENOMIC DNA]</scope>
    <source>
        <strain evidence="6 7">IBT 18842</strain>
    </source>
</reference>
<dbReference type="Pfam" id="PF08240">
    <property type="entry name" value="ADH_N"/>
    <property type="match status" value="1"/>
</dbReference>
<dbReference type="AlphaFoldDB" id="A0A5N6TVY9"/>
<evidence type="ECO:0000259" key="5">
    <source>
        <dbReference type="SMART" id="SM00829"/>
    </source>
</evidence>
<protein>
    <submittedName>
        <fullName evidence="6">GroES-like protein</fullName>
    </submittedName>
</protein>
<dbReference type="PANTHER" id="PTHR45348">
    <property type="entry name" value="HYPOTHETICAL OXIDOREDUCTASE (EUROFUNG)"/>
    <property type="match status" value="1"/>
</dbReference>
<dbReference type="EMBL" id="ML742094">
    <property type="protein sequence ID" value="KAE8150444.1"/>
    <property type="molecule type" value="Genomic_DNA"/>
</dbReference>
<keyword evidence="7" id="KW-1185">Reference proteome</keyword>
<accession>A0A5N6TVY9</accession>
<comment type="similarity">
    <text evidence="1">Belongs to the zinc-containing alcohol dehydrogenase family.</text>
</comment>
<dbReference type="InterPro" id="IPR011032">
    <property type="entry name" value="GroES-like_sf"/>
</dbReference>
<dbReference type="GO" id="GO:0000166">
    <property type="term" value="F:nucleotide binding"/>
    <property type="evidence" value="ECO:0007669"/>
    <property type="project" value="UniProtKB-KW"/>
</dbReference>
<dbReference type="SUPFAM" id="SSF51735">
    <property type="entry name" value="NAD(P)-binding Rossmann-fold domains"/>
    <property type="match status" value="1"/>
</dbReference>
<evidence type="ECO:0000313" key="6">
    <source>
        <dbReference type="EMBL" id="KAE8150444.1"/>
    </source>
</evidence>
<dbReference type="InterPro" id="IPR047122">
    <property type="entry name" value="Trans-enoyl_RdTase-like"/>
</dbReference>
<dbReference type="OrthoDB" id="48317at2759"/>
<feature type="domain" description="Enoyl reductase (ER)" evidence="5">
    <location>
        <begin position="15"/>
        <end position="291"/>
    </location>
</feature>
<dbReference type="SMART" id="SM00829">
    <property type="entry name" value="PKS_ER"/>
    <property type="match status" value="1"/>
</dbReference>
<dbReference type="InterPro" id="IPR020843">
    <property type="entry name" value="ER"/>
</dbReference>
<evidence type="ECO:0000256" key="4">
    <source>
        <dbReference type="ARBA" id="ARBA00023002"/>
    </source>
</evidence>
<gene>
    <name evidence="6" type="ORF">BDV25DRAFT_129574</name>
</gene>
<dbReference type="Pfam" id="PF00107">
    <property type="entry name" value="ADH_zinc_N"/>
    <property type="match status" value="1"/>
</dbReference>
<evidence type="ECO:0000256" key="1">
    <source>
        <dbReference type="ARBA" id="ARBA00008072"/>
    </source>
</evidence>
<dbReference type="InterPro" id="IPR036291">
    <property type="entry name" value="NAD(P)-bd_dom_sf"/>
</dbReference>
<evidence type="ECO:0000313" key="7">
    <source>
        <dbReference type="Proteomes" id="UP000325780"/>
    </source>
</evidence>
<keyword evidence="3" id="KW-0521">NADP</keyword>
<dbReference type="GO" id="GO:0016651">
    <property type="term" value="F:oxidoreductase activity, acting on NAD(P)H"/>
    <property type="evidence" value="ECO:0007669"/>
    <property type="project" value="InterPro"/>
</dbReference>
<evidence type="ECO:0000256" key="2">
    <source>
        <dbReference type="ARBA" id="ARBA00022741"/>
    </source>
</evidence>
<keyword evidence="2" id="KW-0547">Nucleotide-binding</keyword>
<dbReference type="CDD" id="cd08249">
    <property type="entry name" value="enoyl_reductase_like"/>
    <property type="match status" value="1"/>
</dbReference>
<dbReference type="InterPro" id="IPR013154">
    <property type="entry name" value="ADH-like_N"/>
</dbReference>
<dbReference type="SUPFAM" id="SSF50129">
    <property type="entry name" value="GroES-like"/>
    <property type="match status" value="1"/>
</dbReference>
<dbReference type="Proteomes" id="UP000325780">
    <property type="component" value="Unassembled WGS sequence"/>
</dbReference>
<keyword evidence="4" id="KW-0560">Oxidoreductase</keyword>
<dbReference type="InterPro" id="IPR013149">
    <property type="entry name" value="ADH-like_C"/>
</dbReference>
<organism evidence="6 7">
    <name type="scientific">Aspergillus avenaceus</name>
    <dbReference type="NCBI Taxonomy" id="36643"/>
    <lineage>
        <taxon>Eukaryota</taxon>
        <taxon>Fungi</taxon>
        <taxon>Dikarya</taxon>
        <taxon>Ascomycota</taxon>
        <taxon>Pezizomycotina</taxon>
        <taxon>Eurotiomycetes</taxon>
        <taxon>Eurotiomycetidae</taxon>
        <taxon>Eurotiales</taxon>
        <taxon>Aspergillaceae</taxon>
        <taxon>Aspergillus</taxon>
        <taxon>Aspergillus subgen. Circumdati</taxon>
    </lineage>
</organism>
<dbReference type="PANTHER" id="PTHR45348:SF2">
    <property type="entry name" value="ZINC-TYPE ALCOHOL DEHYDROGENASE-LIKE PROTEIN C2E1P3.01"/>
    <property type="match status" value="1"/>
</dbReference>
<name>A0A5N6TVY9_ASPAV</name>
<evidence type="ECO:0000256" key="3">
    <source>
        <dbReference type="ARBA" id="ARBA00022857"/>
    </source>
</evidence>
<dbReference type="Gene3D" id="3.90.180.10">
    <property type="entry name" value="Medium-chain alcohol dehydrogenases, catalytic domain"/>
    <property type="match status" value="1"/>
</dbReference>
<dbReference type="Gene3D" id="3.40.50.720">
    <property type="entry name" value="NAD(P)-binding Rossmann-like Domain"/>
    <property type="match status" value="1"/>
</dbReference>